<dbReference type="Proteomes" id="UP000026249">
    <property type="component" value="Unassembled WGS sequence"/>
</dbReference>
<evidence type="ECO:0000256" key="1">
    <source>
        <dbReference type="ARBA" id="ARBA00004167"/>
    </source>
</evidence>
<dbReference type="GO" id="GO:0008320">
    <property type="term" value="F:protein transmembrane transporter activity"/>
    <property type="evidence" value="ECO:0007669"/>
    <property type="project" value="UniProtKB-UniRule"/>
</dbReference>
<keyword evidence="13" id="KW-1185">Reference proteome</keyword>
<reference evidence="12 13" key="1">
    <citation type="submission" date="2014-03" db="EMBL/GenBank/DDBJ databases">
        <title>Draft Genome Sequence of Actibacterium mucosum KCTC 23349, a Marine Alphaproteobacterium with Complex Ionic Requirements Isolated from Mediterranean Seawater at Malvarrosa Beach, Valencia, Spain.</title>
        <authorList>
            <person name="Arahal D.R."/>
            <person name="Shao Z."/>
            <person name="Lai Q."/>
            <person name="Pujalte M.J."/>
        </authorList>
    </citation>
    <scope>NUCLEOTIDE SEQUENCE [LARGE SCALE GENOMIC DNA]</scope>
    <source>
        <strain evidence="12 13">KCTC 23349</strain>
    </source>
</reference>
<dbReference type="Gene3D" id="1.20.5.3310">
    <property type="match status" value="1"/>
</dbReference>
<feature type="compositionally biased region" description="Low complexity" evidence="10">
    <location>
        <begin position="109"/>
        <end position="119"/>
    </location>
</feature>
<feature type="transmembrane region" description="Helical" evidence="11">
    <location>
        <begin position="6"/>
        <end position="22"/>
    </location>
</feature>
<evidence type="ECO:0000313" key="13">
    <source>
        <dbReference type="Proteomes" id="UP000026249"/>
    </source>
</evidence>
<dbReference type="EMBL" id="JFKE01000004">
    <property type="protein sequence ID" value="KAJ55532.1"/>
    <property type="molecule type" value="Genomic_DNA"/>
</dbReference>
<dbReference type="HAMAP" id="MF_00237">
    <property type="entry name" value="TatB"/>
    <property type="match status" value="1"/>
</dbReference>
<evidence type="ECO:0000256" key="11">
    <source>
        <dbReference type="SAM" id="Phobius"/>
    </source>
</evidence>
<keyword evidence="8 9" id="KW-0472">Membrane</keyword>
<keyword evidence="3 9" id="KW-1003">Cell membrane</keyword>
<dbReference type="PRINTS" id="PR01506">
    <property type="entry name" value="TATBPROTEIN"/>
</dbReference>
<dbReference type="InterPro" id="IPR018448">
    <property type="entry name" value="TatB"/>
</dbReference>
<keyword evidence="6 9" id="KW-1133">Transmembrane helix</keyword>
<feature type="region of interest" description="Disordered" evidence="10">
    <location>
        <begin position="82"/>
        <end position="155"/>
    </location>
</feature>
<evidence type="ECO:0000313" key="12">
    <source>
        <dbReference type="EMBL" id="KAJ55532.1"/>
    </source>
</evidence>
<dbReference type="GO" id="GO:0043953">
    <property type="term" value="P:protein transport by the Tat complex"/>
    <property type="evidence" value="ECO:0007669"/>
    <property type="project" value="UniProtKB-UniRule"/>
</dbReference>
<dbReference type="STRING" id="1454373.ACMU_12625"/>
<evidence type="ECO:0000256" key="2">
    <source>
        <dbReference type="ARBA" id="ARBA00022448"/>
    </source>
</evidence>
<feature type="compositionally biased region" description="Low complexity" evidence="10">
    <location>
        <begin position="126"/>
        <end position="141"/>
    </location>
</feature>
<comment type="similarity">
    <text evidence="9">Belongs to the TatB family.</text>
</comment>
<gene>
    <name evidence="9" type="primary">tatB</name>
    <name evidence="12" type="ORF">ACMU_12625</name>
</gene>
<evidence type="ECO:0000256" key="8">
    <source>
        <dbReference type="ARBA" id="ARBA00023136"/>
    </source>
</evidence>
<dbReference type="OrthoDB" id="7206969at2"/>
<name>A0A037ZJ07_9RHOB</name>
<dbReference type="AlphaFoldDB" id="A0A037ZJ07"/>
<protein>
    <recommendedName>
        <fullName evidence="9">Sec-independent protein translocase protein TatB</fullName>
    </recommendedName>
</protein>
<comment type="function">
    <text evidence="9">Part of the twin-arginine translocation (Tat) system that transports large folded proteins containing a characteristic twin-arginine motif in their signal peptide across membranes. Together with TatC, TatB is part of a receptor directly interacting with Tat signal peptides. TatB may form an oligomeric binding site that transiently accommodates folded Tat precursor proteins before their translocation.</text>
</comment>
<comment type="subcellular location">
    <subcellularLocation>
        <location evidence="9">Cell membrane</location>
        <topology evidence="9">Single-pass membrane protein</topology>
    </subcellularLocation>
    <subcellularLocation>
        <location evidence="1">Membrane</location>
        <topology evidence="1">Single-pass membrane protein</topology>
    </subcellularLocation>
</comment>
<sequence length="155" mass="16013">MFDLGFAELLIIGVVALIVVGPKDLPGMFRTVGQFTGKARKMARDFQRAMNDAAEESGVGDVTKGLKAAANPAKFGLDAVKDAAKEATSWQPPEPAEDSTLSEDRAEAAAKIQAATAAKATERLQAEAAAAEEGAQATDEAPAQATQDPAKSDPA</sequence>
<evidence type="ECO:0000256" key="9">
    <source>
        <dbReference type="HAMAP-Rule" id="MF_00237"/>
    </source>
</evidence>
<dbReference type="PANTHER" id="PTHR33162">
    <property type="entry name" value="SEC-INDEPENDENT PROTEIN TRANSLOCASE PROTEIN TATA, CHLOROPLASTIC"/>
    <property type="match status" value="1"/>
</dbReference>
<organism evidence="12 13">
    <name type="scientific">Actibacterium mucosum KCTC 23349</name>
    <dbReference type="NCBI Taxonomy" id="1454373"/>
    <lineage>
        <taxon>Bacteria</taxon>
        <taxon>Pseudomonadati</taxon>
        <taxon>Pseudomonadota</taxon>
        <taxon>Alphaproteobacteria</taxon>
        <taxon>Rhodobacterales</taxon>
        <taxon>Roseobacteraceae</taxon>
        <taxon>Actibacterium</taxon>
    </lineage>
</organism>
<dbReference type="GO" id="GO:0033281">
    <property type="term" value="C:TAT protein transport complex"/>
    <property type="evidence" value="ECO:0007669"/>
    <property type="project" value="UniProtKB-UniRule"/>
</dbReference>
<dbReference type="Pfam" id="PF02416">
    <property type="entry name" value="TatA_B_E"/>
    <property type="match status" value="1"/>
</dbReference>
<keyword evidence="4 9" id="KW-0812">Transmembrane</keyword>
<evidence type="ECO:0000256" key="3">
    <source>
        <dbReference type="ARBA" id="ARBA00022475"/>
    </source>
</evidence>
<evidence type="ECO:0000256" key="7">
    <source>
        <dbReference type="ARBA" id="ARBA00023010"/>
    </source>
</evidence>
<dbReference type="NCBIfam" id="TIGR01410">
    <property type="entry name" value="tatB"/>
    <property type="match status" value="1"/>
</dbReference>
<evidence type="ECO:0000256" key="6">
    <source>
        <dbReference type="ARBA" id="ARBA00022989"/>
    </source>
</evidence>
<dbReference type="RefSeq" id="WP_035259381.1">
    <property type="nucleotide sequence ID" value="NZ_JFKE01000004.1"/>
</dbReference>
<keyword evidence="2 9" id="KW-0813">Transport</keyword>
<evidence type="ECO:0000256" key="5">
    <source>
        <dbReference type="ARBA" id="ARBA00022927"/>
    </source>
</evidence>
<comment type="subunit">
    <text evidence="9">The Tat system comprises two distinct complexes: a TatABC complex, containing multiple copies of TatA, TatB and TatC subunits, and a separate TatA complex, containing only TatA subunits. Substrates initially bind to the TatABC complex, which probably triggers association of the separate TatA complex to form the active translocon.</text>
</comment>
<keyword evidence="7 9" id="KW-0811">Translocation</keyword>
<dbReference type="PANTHER" id="PTHR33162:SF1">
    <property type="entry name" value="SEC-INDEPENDENT PROTEIN TRANSLOCASE PROTEIN TATA, CHLOROPLASTIC"/>
    <property type="match status" value="1"/>
</dbReference>
<accession>A0A037ZJ07</accession>
<proteinExistence type="inferred from homology"/>
<evidence type="ECO:0000256" key="10">
    <source>
        <dbReference type="SAM" id="MobiDB-lite"/>
    </source>
</evidence>
<keyword evidence="5 9" id="KW-0653">Protein transport</keyword>
<dbReference type="InterPro" id="IPR003369">
    <property type="entry name" value="TatA/B/E"/>
</dbReference>
<evidence type="ECO:0000256" key="4">
    <source>
        <dbReference type="ARBA" id="ARBA00022692"/>
    </source>
</evidence>
<comment type="caution">
    <text evidence="12">The sequence shown here is derived from an EMBL/GenBank/DDBJ whole genome shotgun (WGS) entry which is preliminary data.</text>
</comment>